<feature type="transmembrane region" description="Helical" evidence="6">
    <location>
        <begin position="7"/>
        <end position="26"/>
    </location>
</feature>
<reference evidence="7" key="2">
    <citation type="journal article" date="2021" name="PeerJ">
        <title>Extensive microbial diversity within the chicken gut microbiome revealed by metagenomics and culture.</title>
        <authorList>
            <person name="Gilroy R."/>
            <person name="Ravi A."/>
            <person name="Getino M."/>
            <person name="Pursley I."/>
            <person name="Horton D.L."/>
            <person name="Alikhan N.F."/>
            <person name="Baker D."/>
            <person name="Gharbi K."/>
            <person name="Hall N."/>
            <person name="Watson M."/>
            <person name="Adriaenssens E.M."/>
            <person name="Foster-Nyarko E."/>
            <person name="Jarju S."/>
            <person name="Secka A."/>
            <person name="Antonio M."/>
            <person name="Oren A."/>
            <person name="Chaudhuri R.R."/>
            <person name="La Ragione R."/>
            <person name="Hildebrand F."/>
            <person name="Pallen M.J."/>
        </authorList>
    </citation>
    <scope>NUCLEOTIDE SEQUENCE</scope>
    <source>
        <strain evidence="7">ChiW13-3771</strain>
    </source>
</reference>
<evidence type="ECO:0000256" key="5">
    <source>
        <dbReference type="ARBA" id="ARBA00023136"/>
    </source>
</evidence>
<feature type="transmembrane region" description="Helical" evidence="6">
    <location>
        <begin position="331"/>
        <end position="353"/>
    </location>
</feature>
<dbReference type="InterPro" id="IPR050833">
    <property type="entry name" value="Poly_Biosynth_Transport"/>
</dbReference>
<evidence type="ECO:0000256" key="6">
    <source>
        <dbReference type="SAM" id="Phobius"/>
    </source>
</evidence>
<accession>A0A9D1EGI7</accession>
<sequence length="505" mass="57766">MRTKKSIQNVVVTLGAQIINIILTFLGRTVFNTMLGEECLGINTVFTQTLTVLSLAELGFGSAIIYSMYKPLADGNEEKIKALMALYKKAYLVVAVVIAVLSIPLIPFLYTLTKGQDGGQNLTIIYLLYVANTVVTYLYAYKRSIIIADQNMHIVTLYQYVLTSVQQIIQIIFLYTTKSFILYLVIQIVINFLINYLISKKAEKMYPYLKKKEHTELDSETKNTIFRNIKAMFMHRAGDVVMNSTDSLILSAFTGVVNAGFYGNYKMILSAISGILNQIFNSVVASVGNMGAKESIEKIHSTYLAINFIGFWIYSFCTICFFVLFNPFITLWMGEGALFNMWVVFLICLNFYMTGMRRATLIFRDAMGLFWYDRYKAVVECVMNLVLSIILVQKIGIAGIFVGTVFSMAFVSAWVEPYILYKYGLKQNVSEFGIRYFIYTIITLIVGAITWFLAEWISWDGIIGFIVRTCICISIPNLIYFCLFWKTKEFQYFWKIAMRMLGKNY</sequence>
<dbReference type="PANTHER" id="PTHR30250:SF26">
    <property type="entry name" value="PSMA PROTEIN"/>
    <property type="match status" value="1"/>
</dbReference>
<feature type="transmembrane region" description="Helical" evidence="6">
    <location>
        <begin position="180"/>
        <end position="198"/>
    </location>
</feature>
<evidence type="ECO:0000256" key="1">
    <source>
        <dbReference type="ARBA" id="ARBA00004651"/>
    </source>
</evidence>
<dbReference type="Proteomes" id="UP000824201">
    <property type="component" value="Unassembled WGS sequence"/>
</dbReference>
<name>A0A9D1EGI7_9FIRM</name>
<feature type="transmembrane region" description="Helical" evidence="6">
    <location>
        <begin position="240"/>
        <end position="262"/>
    </location>
</feature>
<dbReference type="AlphaFoldDB" id="A0A9D1EGI7"/>
<evidence type="ECO:0000256" key="2">
    <source>
        <dbReference type="ARBA" id="ARBA00022475"/>
    </source>
</evidence>
<evidence type="ECO:0000313" key="8">
    <source>
        <dbReference type="Proteomes" id="UP000824201"/>
    </source>
</evidence>
<organism evidence="7 8">
    <name type="scientific">Candidatus Fimimorpha faecalis</name>
    <dbReference type="NCBI Taxonomy" id="2840824"/>
    <lineage>
        <taxon>Bacteria</taxon>
        <taxon>Bacillati</taxon>
        <taxon>Bacillota</taxon>
        <taxon>Clostridia</taxon>
        <taxon>Eubacteriales</taxon>
        <taxon>Candidatus Fimimorpha</taxon>
    </lineage>
</organism>
<dbReference type="GO" id="GO:0005886">
    <property type="term" value="C:plasma membrane"/>
    <property type="evidence" value="ECO:0007669"/>
    <property type="project" value="UniProtKB-SubCell"/>
</dbReference>
<dbReference type="InterPro" id="IPR002797">
    <property type="entry name" value="Polysacc_synth"/>
</dbReference>
<feature type="transmembrane region" description="Helical" evidence="6">
    <location>
        <begin position="465"/>
        <end position="485"/>
    </location>
</feature>
<feature type="transmembrane region" description="Helical" evidence="6">
    <location>
        <begin position="268"/>
        <end position="292"/>
    </location>
</feature>
<evidence type="ECO:0000256" key="3">
    <source>
        <dbReference type="ARBA" id="ARBA00022692"/>
    </source>
</evidence>
<feature type="transmembrane region" description="Helical" evidence="6">
    <location>
        <begin position="152"/>
        <end position="174"/>
    </location>
</feature>
<dbReference type="Pfam" id="PF01943">
    <property type="entry name" value="Polysacc_synt"/>
    <property type="match status" value="1"/>
</dbReference>
<evidence type="ECO:0000256" key="4">
    <source>
        <dbReference type="ARBA" id="ARBA00022989"/>
    </source>
</evidence>
<keyword evidence="3 6" id="KW-0812">Transmembrane</keyword>
<protein>
    <submittedName>
        <fullName evidence="7">Lipopolysaccharide biosynthesis protein</fullName>
    </submittedName>
</protein>
<comment type="caution">
    <text evidence="7">The sequence shown here is derived from an EMBL/GenBank/DDBJ whole genome shotgun (WGS) entry which is preliminary data.</text>
</comment>
<feature type="transmembrane region" description="Helical" evidence="6">
    <location>
        <begin position="90"/>
        <end position="110"/>
    </location>
</feature>
<dbReference type="PANTHER" id="PTHR30250">
    <property type="entry name" value="PST FAMILY PREDICTED COLANIC ACID TRANSPORTER"/>
    <property type="match status" value="1"/>
</dbReference>
<reference evidence="7" key="1">
    <citation type="submission" date="2020-10" db="EMBL/GenBank/DDBJ databases">
        <authorList>
            <person name="Gilroy R."/>
        </authorList>
    </citation>
    <scope>NUCLEOTIDE SEQUENCE</scope>
    <source>
        <strain evidence="7">ChiW13-3771</strain>
    </source>
</reference>
<feature type="transmembrane region" description="Helical" evidence="6">
    <location>
        <begin position="374"/>
        <end position="391"/>
    </location>
</feature>
<feature type="transmembrane region" description="Helical" evidence="6">
    <location>
        <begin position="46"/>
        <end position="69"/>
    </location>
</feature>
<gene>
    <name evidence="7" type="ORF">IAC96_13535</name>
</gene>
<dbReference type="EMBL" id="DVHN01000193">
    <property type="protein sequence ID" value="HIR89961.1"/>
    <property type="molecule type" value="Genomic_DNA"/>
</dbReference>
<feature type="transmembrane region" description="Helical" evidence="6">
    <location>
        <begin position="397"/>
        <end position="415"/>
    </location>
</feature>
<proteinExistence type="predicted"/>
<feature type="transmembrane region" description="Helical" evidence="6">
    <location>
        <begin position="436"/>
        <end position="459"/>
    </location>
</feature>
<keyword evidence="2" id="KW-1003">Cell membrane</keyword>
<comment type="subcellular location">
    <subcellularLocation>
        <location evidence="1">Cell membrane</location>
        <topology evidence="1">Multi-pass membrane protein</topology>
    </subcellularLocation>
</comment>
<keyword evidence="4 6" id="KW-1133">Transmembrane helix</keyword>
<feature type="transmembrane region" description="Helical" evidence="6">
    <location>
        <begin position="122"/>
        <end position="140"/>
    </location>
</feature>
<keyword evidence="5 6" id="KW-0472">Membrane</keyword>
<feature type="transmembrane region" description="Helical" evidence="6">
    <location>
        <begin position="304"/>
        <end position="325"/>
    </location>
</feature>
<evidence type="ECO:0000313" key="7">
    <source>
        <dbReference type="EMBL" id="HIR89961.1"/>
    </source>
</evidence>